<protein>
    <submittedName>
        <fullName evidence="2">Uncharacterized protein</fullName>
    </submittedName>
</protein>
<comment type="caution">
    <text evidence="2">The sequence shown here is derived from an EMBL/GenBank/DDBJ whole genome shotgun (WGS) entry which is preliminary data.</text>
</comment>
<organism evidence="2 3">
    <name type="scientific">Kiloniella spongiae</name>
    <dbReference type="NCBI Taxonomy" id="1489064"/>
    <lineage>
        <taxon>Bacteria</taxon>
        <taxon>Pseudomonadati</taxon>
        <taxon>Pseudomonadota</taxon>
        <taxon>Alphaproteobacteria</taxon>
        <taxon>Rhodospirillales</taxon>
        <taxon>Kiloniellaceae</taxon>
        <taxon>Kiloniella</taxon>
    </lineage>
</organism>
<name>A0A0H2MF73_9PROT</name>
<evidence type="ECO:0000256" key="1">
    <source>
        <dbReference type="SAM" id="Phobius"/>
    </source>
</evidence>
<feature type="transmembrane region" description="Helical" evidence="1">
    <location>
        <begin position="36"/>
        <end position="58"/>
    </location>
</feature>
<reference evidence="2 3" key="1">
    <citation type="submission" date="2015-03" db="EMBL/GenBank/DDBJ databases">
        <title>Genome Sequence of Kiloniella spongiae MEBiC09566, isolated from a marine sponge.</title>
        <authorList>
            <person name="Shao Z."/>
            <person name="Wang L."/>
            <person name="Li X."/>
        </authorList>
    </citation>
    <scope>NUCLEOTIDE SEQUENCE [LARGE SCALE GENOMIC DNA]</scope>
    <source>
        <strain evidence="2 3">MEBiC09566</strain>
    </source>
</reference>
<keyword evidence="3" id="KW-1185">Reference proteome</keyword>
<dbReference type="Proteomes" id="UP000035444">
    <property type="component" value="Unassembled WGS sequence"/>
</dbReference>
<keyword evidence="1" id="KW-0812">Transmembrane</keyword>
<accession>A0A0H2MF73</accession>
<evidence type="ECO:0000313" key="3">
    <source>
        <dbReference type="Proteomes" id="UP000035444"/>
    </source>
</evidence>
<keyword evidence="1" id="KW-1133">Transmembrane helix</keyword>
<gene>
    <name evidence="2" type="ORF">WH96_11305</name>
</gene>
<dbReference type="EMBL" id="LAQL01000006">
    <property type="protein sequence ID" value="KLN61003.1"/>
    <property type="molecule type" value="Genomic_DNA"/>
</dbReference>
<proteinExistence type="predicted"/>
<dbReference type="AlphaFoldDB" id="A0A0H2MF73"/>
<keyword evidence="1" id="KW-0472">Membrane</keyword>
<dbReference type="STRING" id="1489064.WH96_11305"/>
<evidence type="ECO:0000313" key="2">
    <source>
        <dbReference type="EMBL" id="KLN61003.1"/>
    </source>
</evidence>
<sequence>MVMGKKILLILVLTLQNQDAIPEVILVLEGTLIMITIRPGIILVILVVTPIAMMIGLLRRQILEKILGIETALEEVSIVRGIVVMAEKAKIFKMDI</sequence>